<evidence type="ECO:0000256" key="1">
    <source>
        <dbReference type="SAM" id="MobiDB-lite"/>
    </source>
</evidence>
<dbReference type="InterPro" id="IPR012340">
    <property type="entry name" value="NA-bd_OB-fold"/>
</dbReference>
<dbReference type="GO" id="GO:0043047">
    <property type="term" value="F:single-stranded telomeric DNA binding"/>
    <property type="evidence" value="ECO:0007669"/>
    <property type="project" value="TreeGrafter"/>
</dbReference>
<dbReference type="AlphaFoldDB" id="A0A8X7VAJ4"/>
<keyword evidence="3" id="KW-1185">Reference proteome</keyword>
<dbReference type="EMBL" id="JAAMPC010000006">
    <property type="protein sequence ID" value="KAG2307727.1"/>
    <property type="molecule type" value="Genomic_DNA"/>
</dbReference>
<accession>A0A8X7VAJ4</accession>
<proteinExistence type="predicted"/>
<organism evidence="2 3">
    <name type="scientific">Brassica carinata</name>
    <name type="common">Ethiopian mustard</name>
    <name type="synonym">Abyssinian cabbage</name>
    <dbReference type="NCBI Taxonomy" id="52824"/>
    <lineage>
        <taxon>Eukaryota</taxon>
        <taxon>Viridiplantae</taxon>
        <taxon>Streptophyta</taxon>
        <taxon>Embryophyta</taxon>
        <taxon>Tracheophyta</taxon>
        <taxon>Spermatophyta</taxon>
        <taxon>Magnoliopsida</taxon>
        <taxon>eudicotyledons</taxon>
        <taxon>Gunneridae</taxon>
        <taxon>Pentapetalae</taxon>
        <taxon>rosids</taxon>
        <taxon>malvids</taxon>
        <taxon>Brassicales</taxon>
        <taxon>Brassicaceae</taxon>
        <taxon>Brassiceae</taxon>
        <taxon>Brassica</taxon>
    </lineage>
</organism>
<sequence length="323" mass="34736">MRLVDGQTPTGHTVLDEADIARKRHICVHVQSHDGPVVKLYLWDMVASDFCQKFKSYGSTPRVFLVTTVNPKCLGGTLALTSMTSSRVLMDDDVQPSKDYRLWLDSNSDVANKVAAEVVSAATLEELFSYIKQEGSKVAWFECIAAIDDIVQSSAWYYISCGGCNSKAVKGPASLICNNKKYLTKVSVYGKSEQEVFVILGDAGKELTGKHAAELVANYFEANEGLGADHSVPVPQALLDTIGQKRTFVVKVSDHNLKWKTQTITVTKILAPGVPLAATTGGVPKFVGEESGPSGGTGDSAGIRARKATESLESDEAKRSKSG</sequence>
<dbReference type="GO" id="GO:0005662">
    <property type="term" value="C:DNA replication factor A complex"/>
    <property type="evidence" value="ECO:0007669"/>
    <property type="project" value="TreeGrafter"/>
</dbReference>
<dbReference type="SUPFAM" id="SSF50249">
    <property type="entry name" value="Nucleic acid-binding proteins"/>
    <property type="match status" value="1"/>
</dbReference>
<dbReference type="PANTHER" id="PTHR23273:SF162">
    <property type="entry name" value="REPLICATION FACTOR A C-TERMINAL DOMAIN-CONTAINING PROTEIN"/>
    <property type="match status" value="1"/>
</dbReference>
<feature type="compositionally biased region" description="Basic and acidic residues" evidence="1">
    <location>
        <begin position="307"/>
        <end position="323"/>
    </location>
</feature>
<dbReference type="GO" id="GO:0000724">
    <property type="term" value="P:double-strand break repair via homologous recombination"/>
    <property type="evidence" value="ECO:0007669"/>
    <property type="project" value="TreeGrafter"/>
</dbReference>
<dbReference type="GO" id="GO:0007004">
    <property type="term" value="P:telomere maintenance via telomerase"/>
    <property type="evidence" value="ECO:0007669"/>
    <property type="project" value="TreeGrafter"/>
</dbReference>
<dbReference type="OrthoDB" id="1060201at2759"/>
<evidence type="ECO:0008006" key="4">
    <source>
        <dbReference type="Google" id="ProtNLM"/>
    </source>
</evidence>
<dbReference type="GO" id="GO:0006289">
    <property type="term" value="P:nucleotide-excision repair"/>
    <property type="evidence" value="ECO:0007669"/>
    <property type="project" value="TreeGrafter"/>
</dbReference>
<dbReference type="Gene3D" id="2.40.50.140">
    <property type="entry name" value="Nucleic acid-binding proteins"/>
    <property type="match status" value="2"/>
</dbReference>
<dbReference type="Proteomes" id="UP000886595">
    <property type="component" value="Unassembled WGS sequence"/>
</dbReference>
<feature type="region of interest" description="Disordered" evidence="1">
    <location>
        <begin position="284"/>
        <end position="323"/>
    </location>
</feature>
<gene>
    <name evidence="2" type="ORF">Bca52824_027475</name>
</gene>
<comment type="caution">
    <text evidence="2">The sequence shown here is derived from an EMBL/GenBank/DDBJ whole genome shotgun (WGS) entry which is preliminary data.</text>
</comment>
<name>A0A8X7VAJ4_BRACI</name>
<evidence type="ECO:0000313" key="3">
    <source>
        <dbReference type="Proteomes" id="UP000886595"/>
    </source>
</evidence>
<dbReference type="PANTHER" id="PTHR23273">
    <property type="entry name" value="REPLICATION FACTOR A 1, RFA1"/>
    <property type="match status" value="1"/>
</dbReference>
<evidence type="ECO:0000313" key="2">
    <source>
        <dbReference type="EMBL" id="KAG2307727.1"/>
    </source>
</evidence>
<reference evidence="2 3" key="1">
    <citation type="submission" date="2020-02" db="EMBL/GenBank/DDBJ databases">
        <authorList>
            <person name="Ma Q."/>
            <person name="Huang Y."/>
            <person name="Song X."/>
            <person name="Pei D."/>
        </authorList>
    </citation>
    <scope>NUCLEOTIDE SEQUENCE [LARGE SCALE GENOMIC DNA]</scope>
    <source>
        <strain evidence="2">Sxm20200214</strain>
        <tissue evidence="2">Leaf</tissue>
    </source>
</reference>
<dbReference type="GO" id="GO:0003684">
    <property type="term" value="F:damaged DNA binding"/>
    <property type="evidence" value="ECO:0007669"/>
    <property type="project" value="TreeGrafter"/>
</dbReference>
<protein>
    <recommendedName>
        <fullName evidence="4">Replication factor A C-terminal domain-containing protein</fullName>
    </recommendedName>
</protein>
<dbReference type="GO" id="GO:0051321">
    <property type="term" value="P:meiotic cell cycle"/>
    <property type="evidence" value="ECO:0007669"/>
    <property type="project" value="TreeGrafter"/>
</dbReference>